<evidence type="ECO:0000313" key="4">
    <source>
        <dbReference type="Proteomes" id="UP000053260"/>
    </source>
</evidence>
<dbReference type="InterPro" id="IPR009057">
    <property type="entry name" value="Homeodomain-like_sf"/>
</dbReference>
<evidence type="ECO:0000313" key="3">
    <source>
        <dbReference type="EMBL" id="KUO16917.1"/>
    </source>
</evidence>
<gene>
    <name evidence="3" type="ORF">AQJ91_33395</name>
</gene>
<dbReference type="EMBL" id="LMXB01000082">
    <property type="protein sequence ID" value="KUO16917.1"/>
    <property type="molecule type" value="Genomic_DNA"/>
</dbReference>
<keyword evidence="1" id="KW-0238">DNA-binding</keyword>
<organism evidence="3 4">
    <name type="scientific">Streptomyces dysideae</name>
    <dbReference type="NCBI Taxonomy" id="909626"/>
    <lineage>
        <taxon>Bacteria</taxon>
        <taxon>Bacillati</taxon>
        <taxon>Actinomycetota</taxon>
        <taxon>Actinomycetes</taxon>
        <taxon>Kitasatosporales</taxon>
        <taxon>Streptomycetaceae</taxon>
        <taxon>Streptomyces</taxon>
    </lineage>
</organism>
<name>A0A101UU59_9ACTN</name>
<sequence>MSGSPHVKAPPGTGIVHRATLEALAQYGPRRAGMTQIARLADTNRPFLYRNWTDREALLREATRLELRRLLHVAREVMEPLPPRCLQVRFVVRAARLLREHPVVGTMARTDPELVHSAILRPVTDWHTAAWFWLREHVTQHITEAVERDHTTLAILTTALPYALTPPTNPSDPEERATIDARLSTAVHLCLAAPPPCAAPQLCGPPPPVRGPSR</sequence>
<dbReference type="InterPro" id="IPR001647">
    <property type="entry name" value="HTH_TetR"/>
</dbReference>
<accession>A0A101UU59</accession>
<comment type="caution">
    <text evidence="3">The sequence shown here is derived from an EMBL/GenBank/DDBJ whole genome shotgun (WGS) entry which is preliminary data.</text>
</comment>
<proteinExistence type="predicted"/>
<evidence type="ECO:0000259" key="2">
    <source>
        <dbReference type="Pfam" id="PF00440"/>
    </source>
</evidence>
<reference evidence="3 4" key="1">
    <citation type="submission" date="2015-10" db="EMBL/GenBank/DDBJ databases">
        <title>Draft genome sequence of Streptomyces sp. RV15, isolated from a marine sponge.</title>
        <authorList>
            <person name="Ruckert C."/>
            <person name="Abdelmohsen U.R."/>
            <person name="Winkler A."/>
            <person name="Hentschel U."/>
            <person name="Kalinowski J."/>
            <person name="Kampfer P."/>
            <person name="Glaeser S."/>
        </authorList>
    </citation>
    <scope>NUCLEOTIDE SEQUENCE [LARGE SCALE GENOMIC DNA]</scope>
    <source>
        <strain evidence="3 4">RV15</strain>
    </source>
</reference>
<dbReference type="Proteomes" id="UP000053260">
    <property type="component" value="Unassembled WGS sequence"/>
</dbReference>
<dbReference type="AlphaFoldDB" id="A0A101UU59"/>
<dbReference type="STRING" id="909626.AQJ91_33395"/>
<evidence type="ECO:0000256" key="1">
    <source>
        <dbReference type="ARBA" id="ARBA00023125"/>
    </source>
</evidence>
<dbReference type="Gene3D" id="1.10.357.10">
    <property type="entry name" value="Tetracycline Repressor, domain 2"/>
    <property type="match status" value="1"/>
</dbReference>
<dbReference type="SUPFAM" id="SSF46689">
    <property type="entry name" value="Homeodomain-like"/>
    <property type="match status" value="1"/>
</dbReference>
<dbReference type="GO" id="GO:0003677">
    <property type="term" value="F:DNA binding"/>
    <property type="evidence" value="ECO:0007669"/>
    <property type="project" value="UniProtKB-KW"/>
</dbReference>
<dbReference type="RefSeq" id="WP_067029092.1">
    <property type="nucleotide sequence ID" value="NZ_KQ949101.1"/>
</dbReference>
<keyword evidence="4" id="KW-1185">Reference proteome</keyword>
<dbReference type="OrthoDB" id="4161921at2"/>
<dbReference type="Pfam" id="PF00440">
    <property type="entry name" value="TetR_N"/>
    <property type="match status" value="1"/>
</dbReference>
<feature type="domain" description="HTH tetR-type" evidence="2">
    <location>
        <begin position="19"/>
        <end position="62"/>
    </location>
</feature>
<protein>
    <recommendedName>
        <fullName evidence="2">HTH tetR-type domain-containing protein</fullName>
    </recommendedName>
</protein>